<dbReference type="EMBL" id="AMZH03001377">
    <property type="protein sequence ID" value="RRT79515.1"/>
    <property type="molecule type" value="Genomic_DNA"/>
</dbReference>
<comment type="caution">
    <text evidence="2">The sequence shown here is derived from an EMBL/GenBank/DDBJ whole genome shotgun (WGS) entry which is preliminary data.</text>
</comment>
<reference evidence="2 3" key="1">
    <citation type="journal article" date="2014" name="Agronomy (Basel)">
        <title>A Draft Genome Sequence for Ensete ventricosum, the Drought-Tolerant Tree Against Hunger.</title>
        <authorList>
            <person name="Harrison J."/>
            <person name="Moore K.A."/>
            <person name="Paszkiewicz K."/>
            <person name="Jones T."/>
            <person name="Grant M."/>
            <person name="Ambacheew D."/>
            <person name="Muzemil S."/>
            <person name="Studholme D.J."/>
        </authorList>
    </citation>
    <scope>NUCLEOTIDE SEQUENCE [LARGE SCALE GENOMIC DNA]</scope>
</reference>
<sequence>MHDWPPTARSQSRPTARGWLATARASPQWTSGASPQGRPAPLAEVVARRGDAYGHDRLRPARKGNSGHDGGIDGARGVRASF</sequence>
<evidence type="ECO:0000313" key="3">
    <source>
        <dbReference type="Proteomes" id="UP000287651"/>
    </source>
</evidence>
<dbReference type="Proteomes" id="UP000287651">
    <property type="component" value="Unassembled WGS sequence"/>
</dbReference>
<proteinExistence type="predicted"/>
<gene>
    <name evidence="2" type="ORF">B296_00010644</name>
</gene>
<accession>A0A427ATJ1</accession>
<organism evidence="2 3">
    <name type="scientific">Ensete ventricosum</name>
    <name type="common">Abyssinian banana</name>
    <name type="synonym">Musa ensete</name>
    <dbReference type="NCBI Taxonomy" id="4639"/>
    <lineage>
        <taxon>Eukaryota</taxon>
        <taxon>Viridiplantae</taxon>
        <taxon>Streptophyta</taxon>
        <taxon>Embryophyta</taxon>
        <taxon>Tracheophyta</taxon>
        <taxon>Spermatophyta</taxon>
        <taxon>Magnoliopsida</taxon>
        <taxon>Liliopsida</taxon>
        <taxon>Zingiberales</taxon>
        <taxon>Musaceae</taxon>
        <taxon>Ensete</taxon>
    </lineage>
</organism>
<name>A0A427ATJ1_ENSVE</name>
<dbReference type="AlphaFoldDB" id="A0A427ATJ1"/>
<protein>
    <submittedName>
        <fullName evidence="2">Uncharacterized protein</fullName>
    </submittedName>
</protein>
<evidence type="ECO:0000313" key="2">
    <source>
        <dbReference type="EMBL" id="RRT79515.1"/>
    </source>
</evidence>
<evidence type="ECO:0000256" key="1">
    <source>
        <dbReference type="SAM" id="MobiDB-lite"/>
    </source>
</evidence>
<feature type="region of interest" description="Disordered" evidence="1">
    <location>
        <begin position="52"/>
        <end position="82"/>
    </location>
</feature>
<feature type="region of interest" description="Disordered" evidence="1">
    <location>
        <begin position="1"/>
        <end position="40"/>
    </location>
</feature>
<feature type="compositionally biased region" description="Polar residues" evidence="1">
    <location>
        <begin position="25"/>
        <end position="34"/>
    </location>
</feature>